<proteinExistence type="predicted"/>
<dbReference type="AlphaFoldDB" id="A0A2Z3YST3"/>
<dbReference type="KEGG" id="cpre:Csp1_26050"/>
<name>A0A2Z3YST3_9CORY</name>
<feature type="region of interest" description="Disordered" evidence="1">
    <location>
        <begin position="122"/>
        <end position="142"/>
    </location>
</feature>
<gene>
    <name evidence="2" type="ORF">Csp1_26050</name>
</gene>
<sequence>MLGYGGLNRAEGRVTRISHEWETLRAAHRRGELPTPVLLDRLTQMCDELAGVAASSPHPSLVRARQAAADLGHRIRLHTVALAPRPVVIPGVTGPVPGAPVAGHPVAGHPVRDLPELWHHHRHDPERCPAHPDAVGAPGTDGSPLDGEGGRLPDLFRLHWQDAAVAAVADPGVSLAEIDAVTDRTAEVIRHYGGSTSEVAAVRARVLLATGRVEQARELLDLTGEQARGTAVTRAGVALLRGDLDTLMRLLGHAEDTGRAGTTEWTLVSAASLVPLAHVVDAATTVDRVAAVVAASAGVPEMVPAMLHVIEYLALAGQPEVALSLLVRTVDPAKVPASAAPALQAVVHGGWSSDPASDLGHRRLVEGGETVHETAERLAGELRADAAGFDARDGRRMWTTLVPAVKEYPVPPLTTDDLAGISGLRGLALPAALLPDAVCTVTGQGTAVPAHRRTELPGVGPVDPESFDASESLCATVMYTLLGLTDAADLVVDRMRCLTPADGDTAVLDVAGEFVRRADLAAGATGGRGDGREDGREGARANCAGCPRMTAPASVGLLKQVDSMVRDCACAGSAHDAPSRVRAMVARRSGVHPLVRRLIDLDILLAGTLPTRDAVECAVQGLWAATRLLPRAVPLTGGALLGSVTDPAYGRPGRGIVDATVISTVTAVARTLPAPPPASPLGLVDHVADLADLAEALVQAGAHHEACSVAGSGLSAVGENWAGAGLTPVCGTAEAGADDDGPVRLLRAGAAALAYLGNATTAATFADAAAGAAEYRGRWRLAEACREDAAARRA</sequence>
<organism evidence="2 3">
    <name type="scientific">Corynebacterium provencense</name>
    <dbReference type="NCBI Taxonomy" id="1737425"/>
    <lineage>
        <taxon>Bacteria</taxon>
        <taxon>Bacillati</taxon>
        <taxon>Actinomycetota</taxon>
        <taxon>Actinomycetes</taxon>
        <taxon>Mycobacteriales</taxon>
        <taxon>Corynebacteriaceae</taxon>
        <taxon>Corynebacterium</taxon>
    </lineage>
</organism>
<evidence type="ECO:0000313" key="3">
    <source>
        <dbReference type="Proteomes" id="UP000247696"/>
    </source>
</evidence>
<accession>A0A2Z3YST3</accession>
<reference evidence="3" key="1">
    <citation type="submission" date="2017-11" db="EMBL/GenBank/DDBJ databases">
        <title>Otitis media/interna in a cat caused by the recently described species Corynebacterium provencense.</title>
        <authorList>
            <person name="Kittl S."/>
            <person name="Brodard I."/>
            <person name="Rychener L."/>
            <person name="Jores J."/>
            <person name="Roosje P."/>
            <person name="Gobeli Brawand S."/>
        </authorList>
    </citation>
    <scope>NUCLEOTIDE SEQUENCE [LARGE SCALE GENOMIC DNA]</scope>
    <source>
        <strain evidence="3">17KM38</strain>
    </source>
</reference>
<evidence type="ECO:0000313" key="2">
    <source>
        <dbReference type="EMBL" id="AWT27349.1"/>
    </source>
</evidence>
<dbReference type="Proteomes" id="UP000247696">
    <property type="component" value="Chromosome"/>
</dbReference>
<dbReference type="STRING" id="1737425.GCA_900049755_01090"/>
<evidence type="ECO:0000256" key="1">
    <source>
        <dbReference type="SAM" id="MobiDB-lite"/>
    </source>
</evidence>
<keyword evidence="3" id="KW-1185">Reference proteome</keyword>
<dbReference type="EMBL" id="CP024988">
    <property type="protein sequence ID" value="AWT27349.1"/>
    <property type="molecule type" value="Genomic_DNA"/>
</dbReference>
<protein>
    <submittedName>
        <fullName evidence="2">Uncharacterized protein</fullName>
    </submittedName>
</protein>
<dbReference type="RefSeq" id="WP_227871092.1">
    <property type="nucleotide sequence ID" value="NZ_CP024988.1"/>
</dbReference>